<reference evidence="3" key="1">
    <citation type="journal article" date="2021" name="Syst. Appl. Microbiol.">
        <title>Roseomonas hellenica sp. nov., isolated from roots of wild-growing Alkanna tinctoria.</title>
        <authorList>
            <person name="Rat A."/>
            <person name="Naranjo H.D."/>
            <person name="Lebbe L."/>
            <person name="Cnockaert M."/>
            <person name="Krigas N."/>
            <person name="Grigoriadou K."/>
            <person name="Maloupa E."/>
            <person name="Willems A."/>
        </authorList>
    </citation>
    <scope>NUCLEOTIDE SEQUENCE [LARGE SCALE GENOMIC DNA]</scope>
    <source>
        <strain evidence="3">LMG 31523</strain>
    </source>
</reference>
<name>A0ABS5F9N1_9PROT</name>
<gene>
    <name evidence="2" type="ORF">GXW71_33295</name>
</gene>
<dbReference type="Gene3D" id="3.40.190.10">
    <property type="entry name" value="Periplasmic binding protein-like II"/>
    <property type="match status" value="1"/>
</dbReference>
<proteinExistence type="inferred from homology"/>
<sequence length="316" mass="33502">MQRRSLIAGLASTAIIPHAWGQAVPTEIRMLVSFNAGGATDLLARRLQSLLEPRGHRLVVENLVGGGSMIAMNRLAQSPPDGRTLGLASHGLIAQIVAREIPLRLDQFTPLVRLATDPSILVTGAQSRFRTLADVVAAMRTPEGPSVGAAGPVGTAGHLRMMGIAQDMRGNFNYVGYTGAARLANELMGRHLDLGLVKPNDVFGQIRSGELRALAVLEEQRLPQLPEVPAIIEVGLNPHPFGRITSMTYAVAPAAVPPPLRDALIALLREAVLSPAFQVKAEEDCYVADGLSGAALQAAIAQTAEAIRVAQQRLRG</sequence>
<dbReference type="Proteomes" id="UP001196870">
    <property type="component" value="Unassembled WGS sequence"/>
</dbReference>
<evidence type="ECO:0000256" key="1">
    <source>
        <dbReference type="ARBA" id="ARBA00006987"/>
    </source>
</evidence>
<dbReference type="PANTHER" id="PTHR42928">
    <property type="entry name" value="TRICARBOXYLATE-BINDING PROTEIN"/>
    <property type="match status" value="1"/>
</dbReference>
<dbReference type="EMBL" id="JAAGBB010000095">
    <property type="protein sequence ID" value="MBR0669273.1"/>
    <property type="molecule type" value="Genomic_DNA"/>
</dbReference>
<evidence type="ECO:0000313" key="2">
    <source>
        <dbReference type="EMBL" id="MBR0669273.1"/>
    </source>
</evidence>
<dbReference type="InterPro" id="IPR042100">
    <property type="entry name" value="Bug_dom1"/>
</dbReference>
<evidence type="ECO:0000313" key="3">
    <source>
        <dbReference type="Proteomes" id="UP001196870"/>
    </source>
</evidence>
<protein>
    <submittedName>
        <fullName evidence="2">Tripartite tricarboxylate transporter substrate binding protein</fullName>
    </submittedName>
</protein>
<organism evidence="2 3">
    <name type="scientific">Plastoroseomonas hellenica</name>
    <dbReference type="NCBI Taxonomy" id="2687306"/>
    <lineage>
        <taxon>Bacteria</taxon>
        <taxon>Pseudomonadati</taxon>
        <taxon>Pseudomonadota</taxon>
        <taxon>Alphaproteobacteria</taxon>
        <taxon>Acetobacterales</taxon>
        <taxon>Acetobacteraceae</taxon>
        <taxon>Plastoroseomonas</taxon>
    </lineage>
</organism>
<comment type="similarity">
    <text evidence="1">Belongs to the UPF0065 (bug) family.</text>
</comment>
<dbReference type="PIRSF" id="PIRSF017082">
    <property type="entry name" value="YflP"/>
    <property type="match status" value="1"/>
</dbReference>
<comment type="caution">
    <text evidence="2">The sequence shown here is derived from an EMBL/GenBank/DDBJ whole genome shotgun (WGS) entry which is preliminary data.</text>
</comment>
<dbReference type="InterPro" id="IPR005064">
    <property type="entry name" value="BUG"/>
</dbReference>
<dbReference type="RefSeq" id="WP_211858154.1">
    <property type="nucleotide sequence ID" value="NZ_JAAGBB010000095.1"/>
</dbReference>
<dbReference type="CDD" id="cd07012">
    <property type="entry name" value="PBP2_Bug_TTT"/>
    <property type="match status" value="1"/>
</dbReference>
<dbReference type="Gene3D" id="3.40.190.150">
    <property type="entry name" value="Bordetella uptake gene, domain 1"/>
    <property type="match status" value="1"/>
</dbReference>
<dbReference type="Pfam" id="PF03401">
    <property type="entry name" value="TctC"/>
    <property type="match status" value="1"/>
</dbReference>
<dbReference type="PANTHER" id="PTHR42928:SF5">
    <property type="entry name" value="BLR1237 PROTEIN"/>
    <property type="match status" value="1"/>
</dbReference>
<accession>A0ABS5F9N1</accession>
<keyword evidence="3" id="KW-1185">Reference proteome</keyword>